<evidence type="ECO:0000313" key="1">
    <source>
        <dbReference type="EMBL" id="KSV59406.1"/>
    </source>
</evidence>
<name>A0A0V8QG53_9FIRM</name>
<dbReference type="OrthoDB" id="2598692at2"/>
<protein>
    <submittedName>
        <fullName evidence="1">Uncharacterized protein</fullName>
    </submittedName>
</protein>
<dbReference type="RefSeq" id="WP_058352391.1">
    <property type="nucleotide sequence ID" value="NZ_CABMMD010000146.1"/>
</dbReference>
<dbReference type="EMBL" id="LNAM01000146">
    <property type="protein sequence ID" value="KSV59406.1"/>
    <property type="molecule type" value="Genomic_DNA"/>
</dbReference>
<gene>
    <name evidence="1" type="ORF">ASU35_09025</name>
</gene>
<accession>A0A0V8QG53</accession>
<proteinExistence type="predicted"/>
<sequence length="368" mass="43687">MDETTFLEFYKNTILCSSNNFQHFICKQLETENRITYDAQCKLSDNEDTLFFESKRDFKGIITKTATTKSFMNFYEELEYKKLYKYSVPFFYNTTEKTIEDILIEKQIKVFDKECYQPDYVIDRNLKEAEPVVIMENGKYFVKFVLQKVCLQSETFDQIVYRYPIVIYINPSINILEIRYDSMRYSYNEQVDRDSYSKIVTTCIEWIKDTLELELFVCEHTDTIKIINDIQNTEVRMYKQMMEMKSGGSAELTASENGDYLLPFIGELRELIDENEELFNEADEVKQLLLQYLYEKEATASYPYIYVKWVKPVEPQSYIVKLTFDYFNDKYTLLQHITGNCKDLGMGRMNDAIEYLSKSGSFVEGEKI</sequence>
<dbReference type="Proteomes" id="UP000054874">
    <property type="component" value="Unassembled WGS sequence"/>
</dbReference>
<evidence type="ECO:0000313" key="2">
    <source>
        <dbReference type="Proteomes" id="UP000054874"/>
    </source>
</evidence>
<organism evidence="1 2">
    <name type="scientific">Acetivibrio ethanolgignens</name>
    <dbReference type="NCBI Taxonomy" id="290052"/>
    <lineage>
        <taxon>Bacteria</taxon>
        <taxon>Bacillati</taxon>
        <taxon>Bacillota</taxon>
        <taxon>Clostridia</taxon>
        <taxon>Eubacteriales</taxon>
        <taxon>Oscillospiraceae</taxon>
        <taxon>Acetivibrio</taxon>
    </lineage>
</organism>
<reference evidence="1 2" key="1">
    <citation type="submission" date="2015-11" db="EMBL/GenBank/DDBJ databases">
        <title>Butyribacter intestini gen. nov., sp. nov., a butyric acid-producing bacterium of the family Lachnospiraceae isolated from the human faeces.</title>
        <authorList>
            <person name="Zou Y."/>
            <person name="Xue W."/>
            <person name="Luo G."/>
            <person name="Lv M."/>
        </authorList>
    </citation>
    <scope>NUCLEOTIDE SEQUENCE [LARGE SCALE GENOMIC DNA]</scope>
    <source>
        <strain evidence="1 2">ACET-33324</strain>
    </source>
</reference>
<dbReference type="STRING" id="290052.ASU35_09025"/>
<keyword evidence="2" id="KW-1185">Reference proteome</keyword>
<dbReference type="AlphaFoldDB" id="A0A0V8QG53"/>
<comment type="caution">
    <text evidence="1">The sequence shown here is derived from an EMBL/GenBank/DDBJ whole genome shotgun (WGS) entry which is preliminary data.</text>
</comment>